<gene>
    <name evidence="1" type="ORF">SAMN05444405_11617</name>
</gene>
<dbReference type="Proteomes" id="UP000184509">
    <property type="component" value="Unassembled WGS sequence"/>
</dbReference>
<name>A0A1M5F9A4_9BACE</name>
<evidence type="ECO:0000313" key="1">
    <source>
        <dbReference type="EMBL" id="SHF88190.1"/>
    </source>
</evidence>
<dbReference type="AlphaFoldDB" id="A0A1M5F9A4"/>
<evidence type="ECO:0000313" key="2">
    <source>
        <dbReference type="Proteomes" id="UP000184509"/>
    </source>
</evidence>
<dbReference type="RefSeq" id="WP_073403249.1">
    <property type="nucleotide sequence ID" value="NZ_FQTV01000016.1"/>
</dbReference>
<organism evidence="1 2">
    <name type="scientific">Bacteroides luti</name>
    <dbReference type="NCBI Taxonomy" id="1297750"/>
    <lineage>
        <taxon>Bacteria</taxon>
        <taxon>Pseudomonadati</taxon>
        <taxon>Bacteroidota</taxon>
        <taxon>Bacteroidia</taxon>
        <taxon>Bacteroidales</taxon>
        <taxon>Bacteroidaceae</taxon>
        <taxon>Bacteroides</taxon>
    </lineage>
</organism>
<sequence length="70" mass="8334">MEKVDEVINLLNDLTVQELDYVKLKIRDLKLIKKRDGKKNKNEDSSLTVEVRISQRERMINYNPYLKGKI</sequence>
<dbReference type="EMBL" id="FQTV01000016">
    <property type="protein sequence ID" value="SHF88190.1"/>
    <property type="molecule type" value="Genomic_DNA"/>
</dbReference>
<keyword evidence="2" id="KW-1185">Reference proteome</keyword>
<proteinExistence type="predicted"/>
<accession>A0A1M5F9A4</accession>
<protein>
    <submittedName>
        <fullName evidence="1">Uncharacterized protein</fullName>
    </submittedName>
</protein>
<reference evidence="1 2" key="1">
    <citation type="submission" date="2016-11" db="EMBL/GenBank/DDBJ databases">
        <authorList>
            <person name="Jaros S."/>
            <person name="Januszkiewicz K."/>
            <person name="Wedrychowicz H."/>
        </authorList>
    </citation>
    <scope>NUCLEOTIDE SEQUENCE [LARGE SCALE GENOMIC DNA]</scope>
    <source>
        <strain evidence="1 2">DSM 26991</strain>
    </source>
</reference>